<keyword evidence="4" id="KW-1185">Reference proteome</keyword>
<accession>A0A7D9LSI4</accession>
<keyword evidence="2" id="KW-1133">Transmembrane helix</keyword>
<reference evidence="3" key="1">
    <citation type="submission" date="2020-04" db="EMBL/GenBank/DDBJ databases">
        <authorList>
            <person name="Alioto T."/>
            <person name="Alioto T."/>
            <person name="Gomez Garrido J."/>
        </authorList>
    </citation>
    <scope>NUCLEOTIDE SEQUENCE</scope>
    <source>
        <strain evidence="3">A484AB</strain>
    </source>
</reference>
<feature type="compositionally biased region" description="Low complexity" evidence="1">
    <location>
        <begin position="65"/>
        <end position="78"/>
    </location>
</feature>
<sequence>MAHKQSYEISMPDVAPSMAVSTKSLVDKESKKKFSIEFWWKITITLAVIIIAGFMIYKAVEDNNKNSSTKTNLSSVSNEQKTNTDEESTEGSILDCRAGSIVDSQATFTYQPYNSDKLYTTQGLEFSFEGIKKKLGDDSGITELPGAHYYYNIPRCEIGGKVQLDKEPIIRGPIVFAVDEQCTKAHYFSKGWKEYSSARNINCSAHGKEVTSVEESECLEGSIRNSNSSFVYLPHGASKTYRASGVEFSFEMIAKKIKLGSRLTKLDKLIASTSKVHYYYNIPRCKIGGGIQLYKEPIIRGPLIFAVDEQCSKTYYFNEGKGWRQYISARDITCLSHGKTRCFKDSLEDSYSTFSYVSSSISKRVNATGIQYNFTKLVEKLEHLTTDFNLTKIPELPSSQGKDASYYLNLHRCYNGGPHDLGATPPIGGASIFAINDDCTKVYYLSSSSYQWKSYVSAASIKCFNRQI</sequence>
<keyword evidence="2" id="KW-0812">Transmembrane</keyword>
<feature type="region of interest" description="Disordered" evidence="1">
    <location>
        <begin position="65"/>
        <end position="91"/>
    </location>
</feature>
<comment type="caution">
    <text evidence="3">The sequence shown here is derived from an EMBL/GenBank/DDBJ whole genome shotgun (WGS) entry which is preliminary data.</text>
</comment>
<evidence type="ECO:0000256" key="2">
    <source>
        <dbReference type="SAM" id="Phobius"/>
    </source>
</evidence>
<name>A0A7D9LSI4_PARCT</name>
<evidence type="ECO:0000313" key="3">
    <source>
        <dbReference type="EMBL" id="CAB4037866.1"/>
    </source>
</evidence>
<organism evidence="3 4">
    <name type="scientific">Paramuricea clavata</name>
    <name type="common">Red gorgonian</name>
    <name type="synonym">Violescent sea-whip</name>
    <dbReference type="NCBI Taxonomy" id="317549"/>
    <lineage>
        <taxon>Eukaryota</taxon>
        <taxon>Metazoa</taxon>
        <taxon>Cnidaria</taxon>
        <taxon>Anthozoa</taxon>
        <taxon>Octocorallia</taxon>
        <taxon>Malacalcyonacea</taxon>
        <taxon>Plexauridae</taxon>
        <taxon>Paramuricea</taxon>
    </lineage>
</organism>
<evidence type="ECO:0000313" key="4">
    <source>
        <dbReference type="Proteomes" id="UP001152795"/>
    </source>
</evidence>
<protein>
    <submittedName>
        <fullName evidence="3">Uncharacterized protein</fullName>
    </submittedName>
</protein>
<dbReference type="AlphaFoldDB" id="A0A7D9LSI4"/>
<feature type="transmembrane region" description="Helical" evidence="2">
    <location>
        <begin position="38"/>
        <end position="57"/>
    </location>
</feature>
<keyword evidence="2" id="KW-0472">Membrane</keyword>
<dbReference type="EMBL" id="CACRXK020023549">
    <property type="protein sequence ID" value="CAB4037866.1"/>
    <property type="molecule type" value="Genomic_DNA"/>
</dbReference>
<gene>
    <name evidence="3" type="ORF">PACLA_8A050880</name>
</gene>
<dbReference type="OrthoDB" id="5956539at2759"/>
<evidence type="ECO:0000256" key="1">
    <source>
        <dbReference type="SAM" id="MobiDB-lite"/>
    </source>
</evidence>
<dbReference type="Proteomes" id="UP001152795">
    <property type="component" value="Unassembled WGS sequence"/>
</dbReference>
<proteinExistence type="predicted"/>